<gene>
    <name evidence="1" type="ORF">PSYICH_LOCUS12588</name>
</gene>
<evidence type="ECO:0000313" key="2">
    <source>
        <dbReference type="Proteomes" id="UP001153636"/>
    </source>
</evidence>
<proteinExistence type="predicted"/>
<accession>A0A9P0D8R5</accession>
<dbReference type="OrthoDB" id="6703815at2759"/>
<dbReference type="Proteomes" id="UP001153636">
    <property type="component" value="Chromosome 6"/>
</dbReference>
<name>A0A9P0D8R5_9CUCU</name>
<reference evidence="1" key="1">
    <citation type="submission" date="2022-01" db="EMBL/GenBank/DDBJ databases">
        <authorList>
            <person name="King R."/>
        </authorList>
    </citation>
    <scope>NUCLEOTIDE SEQUENCE</scope>
</reference>
<sequence>MTEAGVLNILLKNEETKGYHFDYPKQQSETVKVVARNLTDIIYESYKRKSCASTSKRYQVLKFINTVCKIPDQHEYEDYMKCGVKQVKDYFPNIENEAVTILAKEIALDLRKYDNIQEKFSRHYSMKHAREKEKQKQIDFINEKKQEKLNKKYQLVAKRKYTFEPNENLINKILGIDHLGTSLDSNIIKKEIKSVEDRDTQIKFAYAMLNTGQIDILTRIFDRISKYKVLIKTERNFLQYIWSTQNDNILNLGEHIDIFYFLLEETLLKHAMKLLEAEDNQEVCKYFMNLENDCDIIKIRKICKNDYNCYLKLKTLLFELYCISYCNENVMKLSDVIII</sequence>
<keyword evidence="2" id="KW-1185">Reference proteome</keyword>
<dbReference type="AlphaFoldDB" id="A0A9P0D8R5"/>
<evidence type="ECO:0000313" key="1">
    <source>
        <dbReference type="EMBL" id="CAH1111927.1"/>
    </source>
</evidence>
<dbReference type="EMBL" id="OV651818">
    <property type="protein sequence ID" value="CAH1111927.1"/>
    <property type="molecule type" value="Genomic_DNA"/>
</dbReference>
<protein>
    <submittedName>
        <fullName evidence="1">Uncharacterized protein</fullName>
    </submittedName>
</protein>
<organism evidence="1 2">
    <name type="scientific">Psylliodes chrysocephalus</name>
    <dbReference type="NCBI Taxonomy" id="3402493"/>
    <lineage>
        <taxon>Eukaryota</taxon>
        <taxon>Metazoa</taxon>
        <taxon>Ecdysozoa</taxon>
        <taxon>Arthropoda</taxon>
        <taxon>Hexapoda</taxon>
        <taxon>Insecta</taxon>
        <taxon>Pterygota</taxon>
        <taxon>Neoptera</taxon>
        <taxon>Endopterygota</taxon>
        <taxon>Coleoptera</taxon>
        <taxon>Polyphaga</taxon>
        <taxon>Cucujiformia</taxon>
        <taxon>Chrysomeloidea</taxon>
        <taxon>Chrysomelidae</taxon>
        <taxon>Galerucinae</taxon>
        <taxon>Alticini</taxon>
        <taxon>Psylliodes</taxon>
    </lineage>
</organism>